<dbReference type="Gene3D" id="2.60.40.10">
    <property type="entry name" value="Immunoglobulins"/>
    <property type="match status" value="1"/>
</dbReference>
<protein>
    <recommendedName>
        <fullName evidence="3">EF-hand domain-containing protein</fullName>
    </recommendedName>
</protein>
<accession>A0ABT2UHE4</accession>
<reference evidence="1 2" key="1">
    <citation type="submission" date="2022-09" db="EMBL/GenBank/DDBJ databases">
        <authorList>
            <person name="Han X.L."/>
            <person name="Wang Q."/>
            <person name="Lu T."/>
        </authorList>
    </citation>
    <scope>NUCLEOTIDE SEQUENCE [LARGE SCALE GENOMIC DNA]</scope>
    <source>
        <strain evidence="1 2">WQ 127069</strain>
    </source>
</reference>
<evidence type="ECO:0000313" key="1">
    <source>
        <dbReference type="EMBL" id="MCU6794053.1"/>
    </source>
</evidence>
<dbReference type="EMBL" id="JAOQIO010000077">
    <property type="protein sequence ID" value="MCU6794053.1"/>
    <property type="molecule type" value="Genomic_DNA"/>
</dbReference>
<organism evidence="1 2">
    <name type="scientific">Paenibacillus baimaensis</name>
    <dbReference type="NCBI Taxonomy" id="2982185"/>
    <lineage>
        <taxon>Bacteria</taxon>
        <taxon>Bacillati</taxon>
        <taxon>Bacillota</taxon>
        <taxon>Bacilli</taxon>
        <taxon>Bacillales</taxon>
        <taxon>Paenibacillaceae</taxon>
        <taxon>Paenibacillus</taxon>
    </lineage>
</organism>
<evidence type="ECO:0008006" key="3">
    <source>
        <dbReference type="Google" id="ProtNLM"/>
    </source>
</evidence>
<dbReference type="RefSeq" id="WP_262685278.1">
    <property type="nucleotide sequence ID" value="NZ_JAOQIO010000077.1"/>
</dbReference>
<keyword evidence="2" id="KW-1185">Reference proteome</keyword>
<dbReference type="InterPro" id="IPR018247">
    <property type="entry name" value="EF_Hand_1_Ca_BS"/>
</dbReference>
<gene>
    <name evidence="1" type="ORF">OB236_18280</name>
</gene>
<dbReference type="PROSITE" id="PS00018">
    <property type="entry name" value="EF_HAND_1"/>
    <property type="match status" value="1"/>
</dbReference>
<dbReference type="Pfam" id="PF17963">
    <property type="entry name" value="Big_9"/>
    <property type="match status" value="1"/>
</dbReference>
<evidence type="ECO:0000313" key="2">
    <source>
        <dbReference type="Proteomes" id="UP001652445"/>
    </source>
</evidence>
<name>A0ABT2UHE4_9BACL</name>
<dbReference type="Proteomes" id="UP001652445">
    <property type="component" value="Unassembled WGS sequence"/>
</dbReference>
<sequence>MINKKKVRKGPKTSRLVKVLTASLVLNPALYMLTFEKAFVEAVSTASYKAPYVSKALPNFHTGVGTPLTLNLNEYFDGINSYSVSASNLTGFTATISGSSLILTNTRTGTTTVNVTGTAANGGTVSDTFDVAVVPESLDKDGNGQVDIGEIVAYAGSRPMTREILHETLNFIVPQKLTSPNTAPKAQDTSITVYKNSPTTLSPTDLFSDEDALTIDNNSISLSPTGYATGNVTNNQLTVTALQHGSTVLDIAVMDGRGGKASNRYNVTVGNRAPVFTGSDVTVTTNTYSPTIDLHTLFNDPDGDPLQFGTLQVSSSSPNTPVQLVRTNDTFRLYGTATGSATVTANASDAYGGMTTGSFNVTVTNATYVNHPPQYNSASNKLVNRTIDPSIESNAYNPFTIDLTNAFTDPDNDNLTYSVASSSASIAAASISGNLLTVTPQTAAHGKTTVTVTANDNRGEIVSYGFDLLFNSPPTFTGSLVSLPYSIQHMEPAIVSIAGFDDADDAKNLLNYTAMSDLDGALIVTTAISSSSAKAYINGLSRGTHTVTLTATDPFGGNRTASFTVEVKNNAPMVKRPISVIDGESVAIVANDIFNDIDGDSMSLTAFQGISTSGLVTASFASGTLYVTGIGVDSGLVFVTVKDSLGAELITTNYGEADLPVTVYNPLPNILTDPNMTKKFNPSSYFSGFTSFTVVSSDPNVAQVSGPAGTDYNLTAGSTIGDTTTITVKAYDSYGEALTATFQFKIMPPPA</sequence>
<proteinExistence type="predicted"/>
<dbReference type="InterPro" id="IPR013783">
    <property type="entry name" value="Ig-like_fold"/>
</dbReference>
<comment type="caution">
    <text evidence="1">The sequence shown here is derived from an EMBL/GenBank/DDBJ whole genome shotgun (WGS) entry which is preliminary data.</text>
</comment>